<keyword evidence="2 7" id="KW-0813">Transport</keyword>
<dbReference type="Pfam" id="PF00528">
    <property type="entry name" value="BPD_transp_1"/>
    <property type="match status" value="1"/>
</dbReference>
<dbReference type="InterPro" id="IPR035906">
    <property type="entry name" value="MetI-like_sf"/>
</dbReference>
<dbReference type="PANTHER" id="PTHR43163">
    <property type="entry name" value="DIPEPTIDE TRANSPORT SYSTEM PERMEASE PROTEIN DPPB-RELATED"/>
    <property type="match status" value="1"/>
</dbReference>
<evidence type="ECO:0000256" key="5">
    <source>
        <dbReference type="ARBA" id="ARBA00022989"/>
    </source>
</evidence>
<dbReference type="PROSITE" id="PS50928">
    <property type="entry name" value="ABC_TM1"/>
    <property type="match status" value="1"/>
</dbReference>
<comment type="caution">
    <text evidence="10">The sequence shown here is derived from an EMBL/GenBank/DDBJ whole genome shotgun (WGS) entry which is preliminary data.</text>
</comment>
<keyword evidence="3" id="KW-1003">Cell membrane</keyword>
<proteinExistence type="inferred from homology"/>
<dbReference type="EMBL" id="JARXVC010000020">
    <property type="protein sequence ID" value="MDH6284272.1"/>
    <property type="molecule type" value="Genomic_DNA"/>
</dbReference>
<reference evidence="10 11" key="1">
    <citation type="submission" date="2023-04" db="EMBL/GenBank/DDBJ databases">
        <title>Forest soil microbial communities from Buena Vista Peninsula, Colon Province, Panama.</title>
        <authorList>
            <person name="Bouskill N."/>
        </authorList>
    </citation>
    <scope>NUCLEOTIDE SEQUENCE [LARGE SCALE GENOMIC DNA]</scope>
    <source>
        <strain evidence="10 11">CFH S0262</strain>
    </source>
</reference>
<gene>
    <name evidence="10" type="ORF">M2280_005530</name>
</gene>
<protein>
    <submittedName>
        <fullName evidence="10">Peptide/nickel transport system permease protein</fullName>
    </submittedName>
</protein>
<evidence type="ECO:0000256" key="4">
    <source>
        <dbReference type="ARBA" id="ARBA00022692"/>
    </source>
</evidence>
<feature type="compositionally biased region" description="Low complexity" evidence="8">
    <location>
        <begin position="1"/>
        <end position="21"/>
    </location>
</feature>
<feature type="domain" description="ABC transmembrane type-1" evidence="9">
    <location>
        <begin position="129"/>
        <end position="336"/>
    </location>
</feature>
<dbReference type="Gene3D" id="1.10.3720.10">
    <property type="entry name" value="MetI-like"/>
    <property type="match status" value="1"/>
</dbReference>
<keyword evidence="5 7" id="KW-1133">Transmembrane helix</keyword>
<feature type="transmembrane region" description="Helical" evidence="7">
    <location>
        <begin position="315"/>
        <end position="336"/>
    </location>
</feature>
<comment type="similarity">
    <text evidence="7">Belongs to the binding-protein-dependent transport system permease family.</text>
</comment>
<feature type="transmembrane region" description="Helical" evidence="7">
    <location>
        <begin position="216"/>
        <end position="234"/>
    </location>
</feature>
<feature type="region of interest" description="Disordered" evidence="8">
    <location>
        <begin position="1"/>
        <end position="30"/>
    </location>
</feature>
<feature type="transmembrane region" description="Helical" evidence="7">
    <location>
        <begin position="175"/>
        <end position="196"/>
    </location>
</feature>
<dbReference type="PANTHER" id="PTHR43163:SF9">
    <property type="entry name" value="ABC TRANSPORTER PERMEASE PROTEIN"/>
    <property type="match status" value="1"/>
</dbReference>
<sequence length="351" mass="36682">MAATMTTTTAHPAAPPTAASAPPSPNHRGRGIARMTLRRVLLAVPLAAATSFVLFALASRSPFDPLAGYLGDRYLTMSTADKERLATELGIDTPWWRQWTTWVGHAVTGDLGHSRAYAQPVTTVIAERAPWTLLLSGTALVVAVAIALTVGMWAGLRPGGLVDRAATTAATVFQAVPPFVLSLAAVTVCALSLRWLPVAGLTDPGAEPTFGQVTRHLVLPAAVLTVSLLPWLLLSLRQSIRAAAESDAVVGARARGIPDAVIVRRHILPVALGPFTTVIGLRLPELLVGAAIVEEVFSWPGLAGSVVTAARELDFPLLAALTIGTTLLVLAGSLLADIAHAVLDPRVVDHA</sequence>
<accession>A0ABT6MJ07</accession>
<dbReference type="CDD" id="cd06261">
    <property type="entry name" value="TM_PBP2"/>
    <property type="match status" value="1"/>
</dbReference>
<feature type="transmembrane region" description="Helical" evidence="7">
    <location>
        <begin position="131"/>
        <end position="154"/>
    </location>
</feature>
<dbReference type="Proteomes" id="UP001160334">
    <property type="component" value="Unassembled WGS sequence"/>
</dbReference>
<evidence type="ECO:0000256" key="2">
    <source>
        <dbReference type="ARBA" id="ARBA00022448"/>
    </source>
</evidence>
<evidence type="ECO:0000256" key="6">
    <source>
        <dbReference type="ARBA" id="ARBA00023136"/>
    </source>
</evidence>
<evidence type="ECO:0000256" key="1">
    <source>
        <dbReference type="ARBA" id="ARBA00004651"/>
    </source>
</evidence>
<evidence type="ECO:0000313" key="10">
    <source>
        <dbReference type="EMBL" id="MDH6284272.1"/>
    </source>
</evidence>
<evidence type="ECO:0000313" key="11">
    <source>
        <dbReference type="Proteomes" id="UP001160334"/>
    </source>
</evidence>
<dbReference type="SUPFAM" id="SSF161098">
    <property type="entry name" value="MetI-like"/>
    <property type="match status" value="1"/>
</dbReference>
<comment type="subcellular location">
    <subcellularLocation>
        <location evidence="1 7">Cell membrane</location>
        <topology evidence="1 7">Multi-pass membrane protein</topology>
    </subcellularLocation>
</comment>
<evidence type="ECO:0000259" key="9">
    <source>
        <dbReference type="PROSITE" id="PS50928"/>
    </source>
</evidence>
<keyword evidence="11" id="KW-1185">Reference proteome</keyword>
<evidence type="ECO:0000256" key="7">
    <source>
        <dbReference type="RuleBase" id="RU363032"/>
    </source>
</evidence>
<evidence type="ECO:0000256" key="8">
    <source>
        <dbReference type="SAM" id="MobiDB-lite"/>
    </source>
</evidence>
<dbReference type="InterPro" id="IPR000515">
    <property type="entry name" value="MetI-like"/>
</dbReference>
<keyword evidence="4 7" id="KW-0812">Transmembrane</keyword>
<organism evidence="10 11">
    <name type="scientific">Prescottella agglutinans</name>
    <dbReference type="NCBI Taxonomy" id="1644129"/>
    <lineage>
        <taxon>Bacteria</taxon>
        <taxon>Bacillati</taxon>
        <taxon>Actinomycetota</taxon>
        <taxon>Actinomycetes</taxon>
        <taxon>Mycobacteriales</taxon>
        <taxon>Nocardiaceae</taxon>
        <taxon>Prescottella</taxon>
    </lineage>
</organism>
<feature type="transmembrane region" description="Helical" evidence="7">
    <location>
        <begin position="40"/>
        <end position="58"/>
    </location>
</feature>
<name>A0ABT6MJ07_9NOCA</name>
<evidence type="ECO:0000256" key="3">
    <source>
        <dbReference type="ARBA" id="ARBA00022475"/>
    </source>
</evidence>
<keyword evidence="6 7" id="KW-0472">Membrane</keyword>